<protein>
    <submittedName>
        <fullName evidence="2">Uncharacterized protein</fullName>
    </submittedName>
</protein>
<keyword evidence="1" id="KW-1185">Reference proteome</keyword>
<organism evidence="1 2">
    <name type="scientific">Ditylenchus dipsaci</name>
    <dbReference type="NCBI Taxonomy" id="166011"/>
    <lineage>
        <taxon>Eukaryota</taxon>
        <taxon>Metazoa</taxon>
        <taxon>Ecdysozoa</taxon>
        <taxon>Nematoda</taxon>
        <taxon>Chromadorea</taxon>
        <taxon>Rhabditida</taxon>
        <taxon>Tylenchina</taxon>
        <taxon>Tylenchomorpha</taxon>
        <taxon>Sphaerularioidea</taxon>
        <taxon>Anguinidae</taxon>
        <taxon>Anguininae</taxon>
        <taxon>Ditylenchus</taxon>
    </lineage>
</organism>
<proteinExistence type="predicted"/>
<dbReference type="Proteomes" id="UP000887574">
    <property type="component" value="Unplaced"/>
</dbReference>
<name>A0A915DCR4_9BILA</name>
<evidence type="ECO:0000313" key="1">
    <source>
        <dbReference type="Proteomes" id="UP000887574"/>
    </source>
</evidence>
<dbReference type="WBParaSite" id="jg18501">
    <property type="protein sequence ID" value="jg18501"/>
    <property type="gene ID" value="jg18501"/>
</dbReference>
<sequence>MVVCSNAFVWYFHSKLTGCEDLLGQEPHMRDQVKTPSCSFLETTAVNDEIVSEEELEKSSPGSMHNRRKKLISENDSCNGVCLPSQQPFFSLCVGLLDVLGLIEEEYRNQFLPQYRAKYIKVIEQEEQHQFNDKASHVQMLNQDIDNSPVLHVHRVNQGSISTYLRIIAFVARVAGQIPQHGRNSRAKFLHRSCGCTPPDSCAGR</sequence>
<evidence type="ECO:0000313" key="2">
    <source>
        <dbReference type="WBParaSite" id="jg18501"/>
    </source>
</evidence>
<accession>A0A915DCR4</accession>
<reference evidence="2" key="1">
    <citation type="submission" date="2022-11" db="UniProtKB">
        <authorList>
            <consortium name="WormBaseParasite"/>
        </authorList>
    </citation>
    <scope>IDENTIFICATION</scope>
</reference>
<dbReference type="AlphaFoldDB" id="A0A915DCR4"/>